<organism evidence="2 4">
    <name type="scientific">Sulfuracidifex tepidarius</name>
    <dbReference type="NCBI Taxonomy" id="1294262"/>
    <lineage>
        <taxon>Archaea</taxon>
        <taxon>Thermoproteota</taxon>
        <taxon>Thermoprotei</taxon>
        <taxon>Sulfolobales</taxon>
        <taxon>Sulfolobaceae</taxon>
        <taxon>Sulfuracidifex</taxon>
    </lineage>
</organism>
<dbReference type="EMBL" id="AP018930">
    <property type="protein sequence ID" value="BBG27381.1"/>
    <property type="molecule type" value="Genomic_DNA"/>
</dbReference>
<evidence type="ECO:0000313" key="3">
    <source>
        <dbReference type="Proteomes" id="UP000322983"/>
    </source>
</evidence>
<evidence type="ECO:0000313" key="1">
    <source>
        <dbReference type="EMBL" id="BBG24593.1"/>
    </source>
</evidence>
<keyword evidence="3" id="KW-1185">Reference proteome</keyword>
<name>A0A510E4E0_9CREN</name>
<dbReference type="SUPFAM" id="SSF53850">
    <property type="entry name" value="Periplasmic binding protein-like II"/>
    <property type="match status" value="1"/>
</dbReference>
<dbReference type="KEGG" id="step:IC006_1922"/>
<reference evidence="4" key="1">
    <citation type="submission" date="2018-09" db="EMBL/GenBank/DDBJ databases">
        <title>Complete Genome Sequencing of Sulfolobus sp. JCM 16834.</title>
        <authorList>
            <person name="Kato S."/>
            <person name="Itoh T."/>
            <person name="Ohkuma M."/>
        </authorList>
    </citation>
    <scope>NUCLEOTIDE SEQUENCE [LARGE SCALE GENOMIC DNA]</scope>
    <source>
        <strain evidence="4">IC-007</strain>
    </source>
</reference>
<dbReference type="AlphaFoldDB" id="A0A510E4E0"/>
<dbReference type="RefSeq" id="WP_054844816.1">
    <property type="nucleotide sequence ID" value="NZ_AP018929.1"/>
</dbReference>
<accession>A0A510E4E0</accession>
<reference evidence="2 3" key="2">
    <citation type="journal article" date="2020" name="Int. J. Syst. Evol. Microbiol.">
        <title>Sulfuracidifex tepidarius gen. nov., sp. nov. and transfer of Sulfolobus metallicus Huber and Stetter 1992 to the genus Sulfuracidifex as Sulfuracidifex metallicus comb. nov.</title>
        <authorList>
            <person name="Itoh T."/>
            <person name="Miura T."/>
            <person name="Sakai H.D."/>
            <person name="Kato S."/>
            <person name="Ohkuma M."/>
            <person name="Takashina T."/>
        </authorList>
    </citation>
    <scope>NUCLEOTIDE SEQUENCE</scope>
    <source>
        <strain evidence="1 3">IC-006</strain>
        <strain evidence="2">IC-007</strain>
    </source>
</reference>
<sequence length="220" mass="24904">MQLKIGYSDDEELKPIIPLLEGEVQGEIEIIPVKIRTDELKFKLNDLDLSFIPLPIINFVNNIKIVTNGAVVVETLGLKKLNDSPEISSVCVKGSNSTEYYLLRLLLPQKIQPVVSDQCKGDSIIAFENYDVSLDSIWRRYCPSCPLVLNVIGSSRLDSSTLAKVKVLFRESAKFQEEKGIVTKYSKELGLKGREAIRTFFDLCNKKKICNIDFRNIEIF</sequence>
<dbReference type="OrthoDB" id="34513at2157"/>
<dbReference type="GeneID" id="41718264"/>
<gene>
    <name evidence="1" type="ORF">IC006_1922</name>
    <name evidence="2" type="ORF">IC007_1930</name>
</gene>
<dbReference type="EMBL" id="AP018929">
    <property type="protein sequence ID" value="BBG24593.1"/>
    <property type="molecule type" value="Genomic_DNA"/>
</dbReference>
<proteinExistence type="predicted"/>
<accession>A0A510DWJ3</accession>
<dbReference type="Proteomes" id="UP000325030">
    <property type="component" value="Chromosome"/>
</dbReference>
<protein>
    <submittedName>
        <fullName evidence="2">Uncharacterized protein</fullName>
    </submittedName>
</protein>
<dbReference type="Proteomes" id="UP000322983">
    <property type="component" value="Chromosome"/>
</dbReference>
<evidence type="ECO:0000313" key="4">
    <source>
        <dbReference type="Proteomes" id="UP000325030"/>
    </source>
</evidence>
<evidence type="ECO:0000313" key="2">
    <source>
        <dbReference type="EMBL" id="BBG27381.1"/>
    </source>
</evidence>